<dbReference type="RefSeq" id="WP_144091171.1">
    <property type="nucleotide sequence ID" value="NZ_CAMLBV010000026.1"/>
</dbReference>
<evidence type="ECO:0000256" key="1">
    <source>
        <dbReference type="SAM" id="SignalP"/>
    </source>
</evidence>
<proteinExistence type="predicted"/>
<evidence type="ECO:0000313" key="3">
    <source>
        <dbReference type="Proteomes" id="UP000319483"/>
    </source>
</evidence>
<dbReference type="AlphaFoldDB" id="A0A556SZ36"/>
<organism evidence="2 3">
    <name type="scientific">Gilliamella apicola</name>
    <dbReference type="NCBI Taxonomy" id="1196095"/>
    <lineage>
        <taxon>Bacteria</taxon>
        <taxon>Pseudomonadati</taxon>
        <taxon>Pseudomonadota</taxon>
        <taxon>Gammaproteobacteria</taxon>
        <taxon>Orbales</taxon>
        <taxon>Orbaceae</taxon>
        <taxon>Gilliamella</taxon>
    </lineage>
</organism>
<gene>
    <name evidence="2" type="ORF">FPQ15_00865</name>
</gene>
<keyword evidence="1" id="KW-0732">Signal</keyword>
<protein>
    <submittedName>
        <fullName evidence="2">Uncharacterized protein</fullName>
    </submittedName>
</protein>
<feature type="chain" id="PRO_5021822020" evidence="1">
    <location>
        <begin position="18"/>
        <end position="158"/>
    </location>
</feature>
<name>A0A556SZ36_9GAMM</name>
<feature type="signal peptide" evidence="1">
    <location>
        <begin position="1"/>
        <end position="17"/>
    </location>
</feature>
<evidence type="ECO:0000313" key="2">
    <source>
        <dbReference type="EMBL" id="TSK06419.1"/>
    </source>
</evidence>
<dbReference type="Proteomes" id="UP000319483">
    <property type="component" value="Unassembled WGS sequence"/>
</dbReference>
<sequence>MKKILFCLLFVPFFAFCGSVKTGNWIVDINEDPITDEKTVRIFTIDKTKLNNETATFLFTCNSVSLLSFDINDLPKINERGNSTKVVLRVDKKTPIEMDWTKEEIGYEFSDINEINNLIKKGKKLVVRAEYSKTKDFEFSLAGFAKAFKKLQKNCSTN</sequence>
<accession>A0A556SZ36</accession>
<dbReference type="EMBL" id="VMHM01000001">
    <property type="protein sequence ID" value="TSK06419.1"/>
    <property type="molecule type" value="Genomic_DNA"/>
</dbReference>
<reference evidence="2 3" key="1">
    <citation type="submission" date="2019-07" db="EMBL/GenBank/DDBJ databases">
        <title>Gilliamella genomes.</title>
        <authorList>
            <person name="Zheng H."/>
        </authorList>
    </citation>
    <scope>NUCLEOTIDE SEQUENCE [LARGE SCALE GENOMIC DNA]</scope>
    <source>
        <strain evidence="2 3">W8127</strain>
    </source>
</reference>
<comment type="caution">
    <text evidence="2">The sequence shown here is derived from an EMBL/GenBank/DDBJ whole genome shotgun (WGS) entry which is preliminary data.</text>
</comment>